<evidence type="ECO:0000259" key="8">
    <source>
        <dbReference type="Pfam" id="PF09924"/>
    </source>
</evidence>
<dbReference type="STRING" id="123320.SAMN06309945_1421"/>
<keyword evidence="4 7" id="KW-1133">Transmembrane helix</keyword>
<name>A0A1T5JC03_9MICO</name>
<evidence type="ECO:0000256" key="1">
    <source>
        <dbReference type="ARBA" id="ARBA00004651"/>
    </source>
</evidence>
<evidence type="ECO:0000313" key="10">
    <source>
        <dbReference type="Proteomes" id="UP000190857"/>
    </source>
</evidence>
<organism evidence="9 10">
    <name type="scientific">Okibacterium fritillariae</name>
    <dbReference type="NCBI Taxonomy" id="123320"/>
    <lineage>
        <taxon>Bacteria</taxon>
        <taxon>Bacillati</taxon>
        <taxon>Actinomycetota</taxon>
        <taxon>Actinomycetes</taxon>
        <taxon>Micrococcales</taxon>
        <taxon>Microbacteriaceae</taxon>
        <taxon>Okibacterium</taxon>
    </lineage>
</organism>
<dbReference type="OrthoDB" id="594838at2"/>
<dbReference type="Proteomes" id="UP000190857">
    <property type="component" value="Unassembled WGS sequence"/>
</dbReference>
<feature type="transmembrane region" description="Helical" evidence="7">
    <location>
        <begin position="263"/>
        <end position="282"/>
    </location>
</feature>
<dbReference type="Gene3D" id="1.20.1540.10">
    <property type="entry name" value="Rhomboid-like"/>
    <property type="match status" value="1"/>
</dbReference>
<dbReference type="Pfam" id="PF09924">
    <property type="entry name" value="LPG_synthase_C"/>
    <property type="match status" value="1"/>
</dbReference>
<evidence type="ECO:0000256" key="7">
    <source>
        <dbReference type="SAM" id="Phobius"/>
    </source>
</evidence>
<feature type="domain" description="Phosphatidylglycerol lysyltransferase C-terminal" evidence="8">
    <location>
        <begin position="539"/>
        <end position="842"/>
    </location>
</feature>
<feature type="transmembrane region" description="Helical" evidence="7">
    <location>
        <begin position="143"/>
        <end position="164"/>
    </location>
</feature>
<dbReference type="RefSeq" id="WP_079727456.1">
    <property type="nucleotide sequence ID" value="NZ_FUZP01000001.1"/>
</dbReference>
<dbReference type="AlphaFoldDB" id="A0A1T5JC03"/>
<reference evidence="9 10" key="1">
    <citation type="submission" date="2017-02" db="EMBL/GenBank/DDBJ databases">
        <authorList>
            <person name="Peterson S.W."/>
        </authorList>
    </citation>
    <scope>NUCLEOTIDE SEQUENCE [LARGE SCALE GENOMIC DNA]</scope>
    <source>
        <strain evidence="9 10">VKM Ac-2059</strain>
    </source>
</reference>
<feature type="transmembrane region" description="Helical" evidence="7">
    <location>
        <begin position="65"/>
        <end position="84"/>
    </location>
</feature>
<sequence length="882" mass="94063">MSDDTARSASSPKSPRVAPGAPAATRPAATATTHPAAPAEKKSASRFDRTASAIGRWARRRPATIALTLVIAALSVTGFASSTYGWGWDILATGQDDVFVEHHWWGIFTAFLAADGWPSLIAVVPLLLVVVGESERLMGTWRVLVAYLGGSATAALVGFAISYAERTVLEYVPLSAASVDTLSPATGVVCAAMAASAFTGALWRRRIRLFATLFAVTLFLYAGGAGDLFALLAVPIGLGVGFLVGGSRSRFRLVRSSHHETRVLLASIVALGGVGPILAGQIGTGDGLLSLYGALSFDPVSSADGVLCALGSTSAPCSSTADSLLDAHSAVALISVFPMVALLFIAWGVFLGRRVALWLAVIANVLLSTAISIYFGLTPASLPQLFPTMNELDTAVDRRALVSFIVCALLPLAVAVFLIVMRRHVAVRSTRSVLQRFVVTIAAGALTAAAVSFVGTWMLREQFRPAISAVDILRELPLRLAPPSFVVSDSLGFIPTTPWADLFWYGPSVIFGVVLVAAVARLVLSPSAVPGSDDRLRARALLEQGGGDTLAFMSTWPGNSFWFDAESRAAVAYRVRGAVAVTTGGPFGPDCDDPAVVRRFIRFCGDNGWTPAFYGIDDRSVSAFDDLGWHRLEIAEEAIVLPQQWSTTGKKWQDIRTSINRAERAGIVAEWTSWPEMSLSKRSQVQAMSEAWVADKELPEMEFTLGGFDELADPAVRIMLAVDGEGQIEAATSWLPSYGPDGVIGYTLDFMRRRADGMNGTMEFLIAKSATTMQAEGIQFMSLSGAPLAKSGGGGHTDAEASTIARLLDYIGTSLEPVYGFRSLLNFKRKFQPTFVPLWLVYPDAVNLPAIGVALVRSYIPGLSVADAARFVRDMREPRAVV</sequence>
<feature type="transmembrane region" description="Helical" evidence="7">
    <location>
        <begin position="330"/>
        <end position="350"/>
    </location>
</feature>
<dbReference type="GO" id="GO:0016755">
    <property type="term" value="F:aminoacyltransferase activity"/>
    <property type="evidence" value="ECO:0007669"/>
    <property type="project" value="TreeGrafter"/>
</dbReference>
<dbReference type="GO" id="GO:0005886">
    <property type="term" value="C:plasma membrane"/>
    <property type="evidence" value="ECO:0007669"/>
    <property type="project" value="UniProtKB-SubCell"/>
</dbReference>
<evidence type="ECO:0000256" key="6">
    <source>
        <dbReference type="SAM" id="MobiDB-lite"/>
    </source>
</evidence>
<accession>A0A1T5JC03</accession>
<keyword evidence="10" id="KW-1185">Reference proteome</keyword>
<feature type="transmembrane region" description="Helical" evidence="7">
    <location>
        <begin position="232"/>
        <end position="251"/>
    </location>
</feature>
<evidence type="ECO:0000313" key="9">
    <source>
        <dbReference type="EMBL" id="SKC49087.1"/>
    </source>
</evidence>
<feature type="transmembrane region" description="Helical" evidence="7">
    <location>
        <begin position="184"/>
        <end position="202"/>
    </location>
</feature>
<protein>
    <submittedName>
        <fullName evidence="9">Lysylphosphatidylglycerol synthetase, C-terminal domain, DUF2156 family</fullName>
    </submittedName>
</protein>
<dbReference type="SUPFAM" id="SSF55729">
    <property type="entry name" value="Acyl-CoA N-acyltransferases (Nat)"/>
    <property type="match status" value="1"/>
</dbReference>
<proteinExistence type="predicted"/>
<dbReference type="InterPro" id="IPR051211">
    <property type="entry name" value="PG_lysyltransferase"/>
</dbReference>
<comment type="subcellular location">
    <subcellularLocation>
        <location evidence="1">Cell membrane</location>
        <topology evidence="1">Multi-pass membrane protein</topology>
    </subcellularLocation>
</comment>
<evidence type="ECO:0000256" key="3">
    <source>
        <dbReference type="ARBA" id="ARBA00022692"/>
    </source>
</evidence>
<dbReference type="GO" id="GO:0055091">
    <property type="term" value="P:phospholipid homeostasis"/>
    <property type="evidence" value="ECO:0007669"/>
    <property type="project" value="TreeGrafter"/>
</dbReference>
<evidence type="ECO:0000256" key="2">
    <source>
        <dbReference type="ARBA" id="ARBA00022475"/>
    </source>
</evidence>
<dbReference type="InterPro" id="IPR016181">
    <property type="entry name" value="Acyl_CoA_acyltransferase"/>
</dbReference>
<dbReference type="PANTHER" id="PTHR34697">
    <property type="entry name" value="PHOSPHATIDYLGLYCEROL LYSYLTRANSFERASE"/>
    <property type="match status" value="1"/>
</dbReference>
<keyword evidence="5 7" id="KW-0472">Membrane</keyword>
<gene>
    <name evidence="9" type="ORF">SAMN06309945_1421</name>
</gene>
<feature type="region of interest" description="Disordered" evidence="6">
    <location>
        <begin position="1"/>
        <end position="47"/>
    </location>
</feature>
<keyword evidence="2" id="KW-1003">Cell membrane</keyword>
<dbReference type="InterPro" id="IPR035952">
    <property type="entry name" value="Rhomboid-like_sf"/>
</dbReference>
<dbReference type="InterPro" id="IPR024320">
    <property type="entry name" value="LPG_synthase_C"/>
</dbReference>
<dbReference type="SUPFAM" id="SSF144091">
    <property type="entry name" value="Rhomboid-like"/>
    <property type="match status" value="1"/>
</dbReference>
<feature type="transmembrane region" description="Helical" evidence="7">
    <location>
        <begin position="209"/>
        <end position="226"/>
    </location>
</feature>
<dbReference type="EMBL" id="FUZP01000001">
    <property type="protein sequence ID" value="SKC49087.1"/>
    <property type="molecule type" value="Genomic_DNA"/>
</dbReference>
<feature type="transmembrane region" description="Helical" evidence="7">
    <location>
        <begin position="433"/>
        <end position="459"/>
    </location>
</feature>
<evidence type="ECO:0000256" key="4">
    <source>
        <dbReference type="ARBA" id="ARBA00022989"/>
    </source>
</evidence>
<keyword evidence="3 7" id="KW-0812">Transmembrane</keyword>
<feature type="transmembrane region" description="Helical" evidence="7">
    <location>
        <begin position="502"/>
        <end position="524"/>
    </location>
</feature>
<dbReference type="PANTHER" id="PTHR34697:SF2">
    <property type="entry name" value="PHOSPHATIDYLGLYCEROL LYSYLTRANSFERASE"/>
    <property type="match status" value="1"/>
</dbReference>
<feature type="transmembrane region" description="Helical" evidence="7">
    <location>
        <begin position="400"/>
        <end position="421"/>
    </location>
</feature>
<feature type="transmembrane region" description="Helical" evidence="7">
    <location>
        <begin position="104"/>
        <end position="131"/>
    </location>
</feature>
<feature type="compositionally biased region" description="Low complexity" evidence="6">
    <location>
        <begin position="18"/>
        <end position="38"/>
    </location>
</feature>
<evidence type="ECO:0000256" key="5">
    <source>
        <dbReference type="ARBA" id="ARBA00023136"/>
    </source>
</evidence>
<feature type="transmembrane region" description="Helical" evidence="7">
    <location>
        <begin position="357"/>
        <end position="380"/>
    </location>
</feature>